<accession>A0A9P6AIV9</accession>
<evidence type="ECO:0000313" key="2">
    <source>
        <dbReference type="Proteomes" id="UP000886523"/>
    </source>
</evidence>
<organism evidence="1 2">
    <name type="scientific">Hydnum rufescens UP504</name>
    <dbReference type="NCBI Taxonomy" id="1448309"/>
    <lineage>
        <taxon>Eukaryota</taxon>
        <taxon>Fungi</taxon>
        <taxon>Dikarya</taxon>
        <taxon>Basidiomycota</taxon>
        <taxon>Agaricomycotina</taxon>
        <taxon>Agaricomycetes</taxon>
        <taxon>Cantharellales</taxon>
        <taxon>Hydnaceae</taxon>
        <taxon>Hydnum</taxon>
    </lineage>
</organism>
<comment type="caution">
    <text evidence="1">The sequence shown here is derived from an EMBL/GenBank/DDBJ whole genome shotgun (WGS) entry which is preliminary data.</text>
</comment>
<dbReference type="AlphaFoldDB" id="A0A9P6AIV9"/>
<name>A0A9P6AIV9_9AGAM</name>
<sequence length="101" mass="11653">MFLASWGCGLPQASRLVRRTFWTFTYIGVEPHRPNKESKSSCRTLEEFHNTSHSPSFQCRFQKCRTDEGLMDSIADSRLSLSASLNIVRKKYEQGATEIEY</sequence>
<reference evidence="1" key="1">
    <citation type="journal article" date="2020" name="Nat. Commun.">
        <title>Large-scale genome sequencing of mycorrhizal fungi provides insights into the early evolution of symbiotic traits.</title>
        <authorList>
            <person name="Miyauchi S."/>
            <person name="Kiss E."/>
            <person name="Kuo A."/>
            <person name="Drula E."/>
            <person name="Kohler A."/>
            <person name="Sanchez-Garcia M."/>
            <person name="Morin E."/>
            <person name="Andreopoulos B."/>
            <person name="Barry K.W."/>
            <person name="Bonito G."/>
            <person name="Buee M."/>
            <person name="Carver A."/>
            <person name="Chen C."/>
            <person name="Cichocki N."/>
            <person name="Clum A."/>
            <person name="Culley D."/>
            <person name="Crous P.W."/>
            <person name="Fauchery L."/>
            <person name="Girlanda M."/>
            <person name="Hayes R.D."/>
            <person name="Keri Z."/>
            <person name="LaButti K."/>
            <person name="Lipzen A."/>
            <person name="Lombard V."/>
            <person name="Magnuson J."/>
            <person name="Maillard F."/>
            <person name="Murat C."/>
            <person name="Nolan M."/>
            <person name="Ohm R.A."/>
            <person name="Pangilinan J."/>
            <person name="Pereira M.F."/>
            <person name="Perotto S."/>
            <person name="Peter M."/>
            <person name="Pfister S."/>
            <person name="Riley R."/>
            <person name="Sitrit Y."/>
            <person name="Stielow J.B."/>
            <person name="Szollosi G."/>
            <person name="Zifcakova L."/>
            <person name="Stursova M."/>
            <person name="Spatafora J.W."/>
            <person name="Tedersoo L."/>
            <person name="Vaario L.M."/>
            <person name="Yamada A."/>
            <person name="Yan M."/>
            <person name="Wang P."/>
            <person name="Xu J."/>
            <person name="Bruns T."/>
            <person name="Baldrian P."/>
            <person name="Vilgalys R."/>
            <person name="Dunand C."/>
            <person name="Henrissat B."/>
            <person name="Grigoriev I.V."/>
            <person name="Hibbett D."/>
            <person name="Nagy L.G."/>
            <person name="Martin F.M."/>
        </authorList>
    </citation>
    <scope>NUCLEOTIDE SEQUENCE</scope>
    <source>
        <strain evidence="1">UP504</strain>
    </source>
</reference>
<evidence type="ECO:0000313" key="1">
    <source>
        <dbReference type="EMBL" id="KAF9506144.1"/>
    </source>
</evidence>
<dbReference type="EMBL" id="MU129122">
    <property type="protein sequence ID" value="KAF9506144.1"/>
    <property type="molecule type" value="Genomic_DNA"/>
</dbReference>
<protein>
    <submittedName>
        <fullName evidence="1">Uncharacterized protein</fullName>
    </submittedName>
</protein>
<keyword evidence="2" id="KW-1185">Reference proteome</keyword>
<dbReference type="Proteomes" id="UP000886523">
    <property type="component" value="Unassembled WGS sequence"/>
</dbReference>
<gene>
    <name evidence="1" type="ORF">BS47DRAFT_1353167</name>
</gene>
<proteinExistence type="predicted"/>